<dbReference type="SMART" id="SM00342">
    <property type="entry name" value="HTH_ARAC"/>
    <property type="match status" value="1"/>
</dbReference>
<evidence type="ECO:0000256" key="2">
    <source>
        <dbReference type="ARBA" id="ARBA00023125"/>
    </source>
</evidence>
<evidence type="ECO:0000313" key="6">
    <source>
        <dbReference type="Proteomes" id="UP000295773"/>
    </source>
</evidence>
<dbReference type="GO" id="GO:0003700">
    <property type="term" value="F:DNA-binding transcription factor activity"/>
    <property type="evidence" value="ECO:0007669"/>
    <property type="project" value="InterPro"/>
</dbReference>
<proteinExistence type="predicted"/>
<organism evidence="5 6">
    <name type="scientific">Longicatena caecimuris</name>
    <dbReference type="NCBI Taxonomy" id="1796635"/>
    <lineage>
        <taxon>Bacteria</taxon>
        <taxon>Bacillati</taxon>
        <taxon>Bacillota</taxon>
        <taxon>Erysipelotrichia</taxon>
        <taxon>Erysipelotrichales</taxon>
        <taxon>Erysipelotrichaceae</taxon>
        <taxon>Longicatena</taxon>
    </lineage>
</organism>
<dbReference type="Pfam" id="PF12833">
    <property type="entry name" value="HTH_18"/>
    <property type="match status" value="1"/>
</dbReference>
<dbReference type="InterPro" id="IPR018060">
    <property type="entry name" value="HTH_AraC"/>
</dbReference>
<keyword evidence="6" id="KW-1185">Reference proteome</keyword>
<evidence type="ECO:0000256" key="1">
    <source>
        <dbReference type="ARBA" id="ARBA00023015"/>
    </source>
</evidence>
<feature type="domain" description="HTH araC/xylS-type" evidence="4">
    <location>
        <begin position="158"/>
        <end position="255"/>
    </location>
</feature>
<keyword evidence="3" id="KW-0804">Transcription</keyword>
<sequence>MQMIIEPKRFLHKTSSHLYVQPHPFLKKAVAHYTILQESAYTGQETLLLVPDISGCIVFKVKKNTIDAQYWGPTTKLVEVQAEPDDAYFSFFIEFHQGGAYQLFQRGLQELLDEKIPLSKILPELQEQMIEAYMQSTTLEMFLVKIDSILLSGERKDRHIVTMLRKQMHPQVSLKEVGNAIGYSERHVQRIFLEQIGCSMKHYQRVQRMNLAIHLLQNAHSLIQVAQLCGYYDQSHFIHDFIRVCGCTPKAYVEKMTSYYQEPYKF</sequence>
<dbReference type="InterPro" id="IPR050204">
    <property type="entry name" value="AraC_XylS_family_regulators"/>
</dbReference>
<keyword evidence="2" id="KW-0238">DNA-binding</keyword>
<evidence type="ECO:0000313" key="5">
    <source>
        <dbReference type="EMBL" id="TCU54715.1"/>
    </source>
</evidence>
<dbReference type="SUPFAM" id="SSF46689">
    <property type="entry name" value="Homeodomain-like"/>
    <property type="match status" value="1"/>
</dbReference>
<keyword evidence="1" id="KW-0805">Transcription regulation</keyword>
<gene>
    <name evidence="5" type="ORF">EDD61_1235</name>
</gene>
<dbReference type="PROSITE" id="PS01124">
    <property type="entry name" value="HTH_ARAC_FAMILY_2"/>
    <property type="match status" value="1"/>
</dbReference>
<reference evidence="5 6" key="1">
    <citation type="submission" date="2019-03" db="EMBL/GenBank/DDBJ databases">
        <title>Genomic Encyclopedia of Type Strains, Phase IV (KMG-IV): sequencing the most valuable type-strain genomes for metagenomic binning, comparative biology and taxonomic classification.</title>
        <authorList>
            <person name="Goeker M."/>
        </authorList>
    </citation>
    <scope>NUCLEOTIDE SEQUENCE [LARGE SCALE GENOMIC DNA]</scope>
    <source>
        <strain evidence="5 6">DSM 29481</strain>
    </source>
</reference>
<dbReference type="RefSeq" id="WP_132225492.1">
    <property type="nucleotide sequence ID" value="NZ_JANKBG010000022.1"/>
</dbReference>
<dbReference type="InterPro" id="IPR009057">
    <property type="entry name" value="Homeodomain-like_sf"/>
</dbReference>
<dbReference type="AlphaFoldDB" id="A0A4V2VJ54"/>
<dbReference type="InterPro" id="IPR018062">
    <property type="entry name" value="HTH_AraC-typ_CS"/>
</dbReference>
<accession>A0A4V2VJ54</accession>
<dbReference type="InterPro" id="IPR046532">
    <property type="entry name" value="DUF6597"/>
</dbReference>
<dbReference type="Gene3D" id="1.10.10.60">
    <property type="entry name" value="Homeodomain-like"/>
    <property type="match status" value="1"/>
</dbReference>
<dbReference type="EMBL" id="SMBP01000023">
    <property type="protein sequence ID" value="TCU54715.1"/>
    <property type="molecule type" value="Genomic_DNA"/>
</dbReference>
<dbReference type="Proteomes" id="UP000295773">
    <property type="component" value="Unassembled WGS sequence"/>
</dbReference>
<dbReference type="PANTHER" id="PTHR46796:SF13">
    <property type="entry name" value="HTH-TYPE TRANSCRIPTIONAL ACTIVATOR RHAS"/>
    <property type="match status" value="1"/>
</dbReference>
<evidence type="ECO:0000259" key="4">
    <source>
        <dbReference type="PROSITE" id="PS01124"/>
    </source>
</evidence>
<protein>
    <submittedName>
        <fullName evidence="5">AraC family transcriptional regulator</fullName>
    </submittedName>
</protein>
<evidence type="ECO:0000256" key="3">
    <source>
        <dbReference type="ARBA" id="ARBA00023163"/>
    </source>
</evidence>
<name>A0A4V2VJ54_9FIRM</name>
<dbReference type="Pfam" id="PF20240">
    <property type="entry name" value="DUF6597"/>
    <property type="match status" value="1"/>
</dbReference>
<dbReference type="PANTHER" id="PTHR46796">
    <property type="entry name" value="HTH-TYPE TRANSCRIPTIONAL ACTIVATOR RHAS-RELATED"/>
    <property type="match status" value="1"/>
</dbReference>
<comment type="caution">
    <text evidence="5">The sequence shown here is derived from an EMBL/GenBank/DDBJ whole genome shotgun (WGS) entry which is preliminary data.</text>
</comment>
<dbReference type="GO" id="GO:0043565">
    <property type="term" value="F:sequence-specific DNA binding"/>
    <property type="evidence" value="ECO:0007669"/>
    <property type="project" value="InterPro"/>
</dbReference>
<dbReference type="PROSITE" id="PS00041">
    <property type="entry name" value="HTH_ARAC_FAMILY_1"/>
    <property type="match status" value="1"/>
</dbReference>